<organism evidence="1 2">
    <name type="scientific">Fusarium duplospermum</name>
    <dbReference type="NCBI Taxonomy" id="1325734"/>
    <lineage>
        <taxon>Eukaryota</taxon>
        <taxon>Fungi</taxon>
        <taxon>Dikarya</taxon>
        <taxon>Ascomycota</taxon>
        <taxon>Pezizomycotina</taxon>
        <taxon>Sordariomycetes</taxon>
        <taxon>Hypocreomycetidae</taxon>
        <taxon>Hypocreales</taxon>
        <taxon>Nectriaceae</taxon>
        <taxon>Fusarium</taxon>
        <taxon>Fusarium solani species complex</taxon>
    </lineage>
</organism>
<accession>A0A428NQG7</accession>
<evidence type="ECO:0000313" key="2">
    <source>
        <dbReference type="Proteomes" id="UP000288168"/>
    </source>
</evidence>
<dbReference type="EMBL" id="NKCI01000339">
    <property type="protein sequence ID" value="RSL43031.1"/>
    <property type="molecule type" value="Genomic_DNA"/>
</dbReference>
<dbReference type="AlphaFoldDB" id="A0A428NQG7"/>
<keyword evidence="2" id="KW-1185">Reference proteome</keyword>
<protein>
    <submittedName>
        <fullName evidence="1">Uncharacterized protein</fullName>
    </submittedName>
</protein>
<proteinExistence type="predicted"/>
<gene>
    <name evidence="1" type="ORF">CEP54_015246</name>
</gene>
<feature type="non-terminal residue" evidence="1">
    <location>
        <position position="70"/>
    </location>
</feature>
<dbReference type="Proteomes" id="UP000288168">
    <property type="component" value="Unassembled WGS sequence"/>
</dbReference>
<reference evidence="1 2" key="1">
    <citation type="submission" date="2017-06" db="EMBL/GenBank/DDBJ databases">
        <title>Comparative genomic analysis of Ambrosia Fusariam Clade fungi.</title>
        <authorList>
            <person name="Stajich J.E."/>
            <person name="Carrillo J."/>
            <person name="Kijimoto T."/>
            <person name="Eskalen A."/>
            <person name="O'Donnell K."/>
            <person name="Kasson M."/>
        </authorList>
    </citation>
    <scope>NUCLEOTIDE SEQUENCE [LARGE SCALE GENOMIC DNA]</scope>
    <source>
        <strain evidence="1 2">NRRL62584</strain>
    </source>
</reference>
<name>A0A428NQG7_9HYPO</name>
<evidence type="ECO:0000313" key="1">
    <source>
        <dbReference type="EMBL" id="RSL43031.1"/>
    </source>
</evidence>
<comment type="caution">
    <text evidence="1">The sequence shown here is derived from an EMBL/GenBank/DDBJ whole genome shotgun (WGS) entry which is preliminary data.</text>
</comment>
<sequence length="70" mass="7362">MTNIPSYIGPNPYKVGGITFDLRLSTIGQPSANAPAFSDRTFLKESKGVTSGRTENAQVSESFLALGAIA</sequence>